<keyword evidence="10" id="KW-0378">Hydrolase</keyword>
<proteinExistence type="inferred from homology"/>
<evidence type="ECO:0000256" key="10">
    <source>
        <dbReference type="ARBA" id="ARBA00022801"/>
    </source>
</evidence>
<dbReference type="Proteomes" id="UP000199048">
    <property type="component" value="Unassembled WGS sequence"/>
</dbReference>
<dbReference type="GO" id="GO:0032357">
    <property type="term" value="F:oxidized purine DNA binding"/>
    <property type="evidence" value="ECO:0007669"/>
    <property type="project" value="TreeGrafter"/>
</dbReference>
<dbReference type="RefSeq" id="WP_092045991.1">
    <property type="nucleotide sequence ID" value="NZ_FOTK01000047.1"/>
</dbReference>
<dbReference type="CDD" id="cd00056">
    <property type="entry name" value="ENDO3c"/>
    <property type="match status" value="1"/>
</dbReference>
<dbReference type="FunFam" id="1.10.340.30:FF:000002">
    <property type="entry name" value="Adenine DNA glycosylase"/>
    <property type="match status" value="1"/>
</dbReference>
<name>A0A1I4T0I7_9HYPH</name>
<dbReference type="GO" id="GO:0051539">
    <property type="term" value="F:4 iron, 4 sulfur cluster binding"/>
    <property type="evidence" value="ECO:0007669"/>
    <property type="project" value="UniProtKB-KW"/>
</dbReference>
<evidence type="ECO:0000256" key="11">
    <source>
        <dbReference type="ARBA" id="ARBA00023004"/>
    </source>
</evidence>
<keyword evidence="11" id="KW-0408">Iron</keyword>
<gene>
    <name evidence="17" type="ORF">SAMN05192568_104738</name>
</gene>
<keyword evidence="13" id="KW-0234">DNA repair</keyword>
<evidence type="ECO:0000259" key="16">
    <source>
        <dbReference type="SMART" id="SM00478"/>
    </source>
</evidence>
<organism evidence="17 18">
    <name type="scientific">Methylobacterium pseudosasicola</name>
    <dbReference type="NCBI Taxonomy" id="582667"/>
    <lineage>
        <taxon>Bacteria</taxon>
        <taxon>Pseudomonadati</taxon>
        <taxon>Pseudomonadota</taxon>
        <taxon>Alphaproteobacteria</taxon>
        <taxon>Hyphomicrobiales</taxon>
        <taxon>Methylobacteriaceae</taxon>
        <taxon>Methylobacterium</taxon>
    </lineage>
</organism>
<dbReference type="InterPro" id="IPR044298">
    <property type="entry name" value="MIG/MutY"/>
</dbReference>
<evidence type="ECO:0000256" key="13">
    <source>
        <dbReference type="ARBA" id="ARBA00023204"/>
    </source>
</evidence>
<evidence type="ECO:0000256" key="1">
    <source>
        <dbReference type="ARBA" id="ARBA00000843"/>
    </source>
</evidence>
<feature type="compositionally biased region" description="Acidic residues" evidence="15">
    <location>
        <begin position="414"/>
        <end position="424"/>
    </location>
</feature>
<dbReference type="InterPro" id="IPR011257">
    <property type="entry name" value="DNA_glycosylase"/>
</dbReference>
<keyword evidence="8" id="KW-0479">Metal-binding</keyword>
<dbReference type="AlphaFoldDB" id="A0A1I4T0I7"/>
<feature type="region of interest" description="Disordered" evidence="15">
    <location>
        <begin position="354"/>
        <end position="446"/>
    </location>
</feature>
<dbReference type="PANTHER" id="PTHR42944">
    <property type="entry name" value="ADENINE DNA GLYCOSYLASE"/>
    <property type="match status" value="1"/>
</dbReference>
<keyword evidence="18" id="KW-1185">Reference proteome</keyword>
<dbReference type="InterPro" id="IPR003265">
    <property type="entry name" value="HhH-GPD_domain"/>
</dbReference>
<comment type="cofactor">
    <cofactor evidence="2">
        <name>[4Fe-4S] cluster</name>
        <dbReference type="ChEBI" id="CHEBI:49883"/>
    </cofactor>
</comment>
<evidence type="ECO:0000256" key="15">
    <source>
        <dbReference type="SAM" id="MobiDB-lite"/>
    </source>
</evidence>
<keyword evidence="9" id="KW-0227">DNA damage</keyword>
<evidence type="ECO:0000256" key="2">
    <source>
        <dbReference type="ARBA" id="ARBA00001966"/>
    </source>
</evidence>
<dbReference type="EMBL" id="FOTK01000047">
    <property type="protein sequence ID" value="SFM70169.1"/>
    <property type="molecule type" value="Genomic_DNA"/>
</dbReference>
<dbReference type="InterPro" id="IPR023170">
    <property type="entry name" value="HhH_base_excis_C"/>
</dbReference>
<dbReference type="Gene3D" id="3.90.79.10">
    <property type="entry name" value="Nucleoside Triphosphate Pyrophosphohydrolase"/>
    <property type="match status" value="1"/>
</dbReference>
<dbReference type="GO" id="GO:0006284">
    <property type="term" value="P:base-excision repair"/>
    <property type="evidence" value="ECO:0007669"/>
    <property type="project" value="InterPro"/>
</dbReference>
<evidence type="ECO:0000256" key="12">
    <source>
        <dbReference type="ARBA" id="ARBA00023014"/>
    </source>
</evidence>
<protein>
    <recommendedName>
        <fullName evidence="6">Adenine DNA glycosylase</fullName>
        <ecNumber evidence="5">3.2.2.31</ecNumber>
    </recommendedName>
</protein>
<dbReference type="Gene3D" id="1.10.340.30">
    <property type="entry name" value="Hypothetical protein, domain 2"/>
    <property type="match status" value="1"/>
</dbReference>
<comment type="catalytic activity">
    <reaction evidence="1">
        <text>Hydrolyzes free adenine bases from 7,8-dihydro-8-oxoguanine:adenine mismatched double-stranded DNA, leaving an apurinic site.</text>
        <dbReference type="EC" id="3.2.2.31"/>
    </reaction>
</comment>
<dbReference type="PANTHER" id="PTHR42944:SF1">
    <property type="entry name" value="ADENINE DNA GLYCOSYLASE"/>
    <property type="match status" value="1"/>
</dbReference>
<dbReference type="InterPro" id="IPR015797">
    <property type="entry name" value="NUDIX_hydrolase-like_dom_sf"/>
</dbReference>
<dbReference type="Gene3D" id="1.10.1670.10">
    <property type="entry name" value="Helix-hairpin-Helix base-excision DNA repair enzymes (C-terminal)"/>
    <property type="match status" value="1"/>
</dbReference>
<keyword evidence="7" id="KW-0004">4Fe-4S</keyword>
<dbReference type="InterPro" id="IPR005760">
    <property type="entry name" value="A/G_AdeGlyc_MutY"/>
</dbReference>
<keyword evidence="14" id="KW-0326">Glycosidase</keyword>
<dbReference type="SMART" id="SM00478">
    <property type="entry name" value="ENDO3c"/>
    <property type="match status" value="1"/>
</dbReference>
<comment type="similarity">
    <text evidence="4">Belongs to the Nth/MutY family.</text>
</comment>
<dbReference type="SUPFAM" id="SSF55811">
    <property type="entry name" value="Nudix"/>
    <property type="match status" value="1"/>
</dbReference>
<evidence type="ECO:0000256" key="6">
    <source>
        <dbReference type="ARBA" id="ARBA00022023"/>
    </source>
</evidence>
<dbReference type="InterPro" id="IPR029119">
    <property type="entry name" value="MutY_C"/>
</dbReference>
<sequence>MPTCSATDSGSGPGPRADDLLAWYDRHRRVLPWRALAGEVPDPYRVWLSEVMLQQTTIAAVRPYFERFLTRFPDVDALAAAPEEAVMSAWAGLGYYSRARNLHACAKAVAAAGRFPDTAEGLRKLPGIGAYTAGAIAAIAFERAEAAVDGNVERVLSRVFAVEAPLPGSRPEIRRLTQALVPPDRPGDFAQALMDLGATICTPKRPACALCPWMLPCQARALGMQDTFPRKIKLAKGALRRGAAFVAIRSGDEAVLLRTRPPEGLLGNMAEPPGSAWEPDYDVAAALLDAPIDARWKRLPGLVRHGFTHFPLELTVFSARVALSTPTPPGMRFTPRAALDDEPLPGLMRKVLAHAFDPKPEPAKKPRGRPKKEPPPMPLLAAMEAPITMEDPEPRPSVRAVPKPRPKPAPEPPPDTDDFLDGEPEAPPAPVRARSTPRRPGAARRR</sequence>
<dbReference type="GO" id="GO:0035485">
    <property type="term" value="F:adenine/guanine mispair binding"/>
    <property type="evidence" value="ECO:0007669"/>
    <property type="project" value="TreeGrafter"/>
</dbReference>
<dbReference type="GO" id="GO:0034039">
    <property type="term" value="F:8-oxo-7,8-dihydroguanine DNA N-glycosylase activity"/>
    <property type="evidence" value="ECO:0007669"/>
    <property type="project" value="TreeGrafter"/>
</dbReference>
<dbReference type="InterPro" id="IPR004036">
    <property type="entry name" value="Endonuclease-III-like_CS2"/>
</dbReference>
<evidence type="ECO:0000256" key="14">
    <source>
        <dbReference type="ARBA" id="ARBA00023295"/>
    </source>
</evidence>
<evidence type="ECO:0000313" key="18">
    <source>
        <dbReference type="Proteomes" id="UP000199048"/>
    </source>
</evidence>
<dbReference type="SUPFAM" id="SSF48150">
    <property type="entry name" value="DNA-glycosylase"/>
    <property type="match status" value="1"/>
</dbReference>
<feature type="domain" description="HhH-GPD" evidence="16">
    <location>
        <begin position="52"/>
        <end position="199"/>
    </location>
</feature>
<keyword evidence="12" id="KW-0411">Iron-sulfur</keyword>
<dbReference type="PROSITE" id="PS00764">
    <property type="entry name" value="ENDONUCLEASE_III_1"/>
    <property type="match status" value="1"/>
</dbReference>
<evidence type="ECO:0000256" key="5">
    <source>
        <dbReference type="ARBA" id="ARBA00012045"/>
    </source>
</evidence>
<dbReference type="InterPro" id="IPR000445">
    <property type="entry name" value="HhH_motif"/>
</dbReference>
<accession>A0A1I4T0I7</accession>
<dbReference type="GO" id="GO:0000701">
    <property type="term" value="F:purine-specific mismatch base pair DNA N-glycosylase activity"/>
    <property type="evidence" value="ECO:0007669"/>
    <property type="project" value="UniProtKB-EC"/>
</dbReference>
<dbReference type="InterPro" id="IPR004035">
    <property type="entry name" value="Endouclease-III_FeS-bd_BS"/>
</dbReference>
<dbReference type="EC" id="3.2.2.31" evidence="5"/>
<comment type="function">
    <text evidence="3">Adenine glycosylase active on G-A mispairs. MutY also corrects error-prone DNA synthesis past GO lesions which are due to the oxidatively damaged form of guanine: 7,8-dihydro-8-oxoguanine (8-oxo-dGTP).</text>
</comment>
<dbReference type="STRING" id="582667.SAMN05192568_104738"/>
<dbReference type="Pfam" id="PF14815">
    <property type="entry name" value="NUDIX_4"/>
    <property type="match status" value="1"/>
</dbReference>
<evidence type="ECO:0000256" key="7">
    <source>
        <dbReference type="ARBA" id="ARBA00022485"/>
    </source>
</evidence>
<dbReference type="CDD" id="cd03431">
    <property type="entry name" value="NUDIX_DNA_Glycosylase_C-MutY"/>
    <property type="match status" value="1"/>
</dbReference>
<dbReference type="Pfam" id="PF00633">
    <property type="entry name" value="HHH"/>
    <property type="match status" value="1"/>
</dbReference>
<dbReference type="Pfam" id="PF00730">
    <property type="entry name" value="HhH-GPD"/>
    <property type="match status" value="1"/>
</dbReference>
<evidence type="ECO:0000313" key="17">
    <source>
        <dbReference type="EMBL" id="SFM70169.1"/>
    </source>
</evidence>
<reference evidence="18" key="1">
    <citation type="submission" date="2016-10" db="EMBL/GenBank/DDBJ databases">
        <authorList>
            <person name="Varghese N."/>
            <person name="Submissions S."/>
        </authorList>
    </citation>
    <scope>NUCLEOTIDE SEQUENCE [LARGE SCALE GENOMIC DNA]</scope>
    <source>
        <strain evidence="18">BL36</strain>
    </source>
</reference>
<evidence type="ECO:0000256" key="4">
    <source>
        <dbReference type="ARBA" id="ARBA00008343"/>
    </source>
</evidence>
<dbReference type="GO" id="GO:0046872">
    <property type="term" value="F:metal ion binding"/>
    <property type="evidence" value="ECO:0007669"/>
    <property type="project" value="UniProtKB-KW"/>
</dbReference>
<evidence type="ECO:0000256" key="8">
    <source>
        <dbReference type="ARBA" id="ARBA00022723"/>
    </source>
</evidence>
<dbReference type="PROSITE" id="PS01155">
    <property type="entry name" value="ENDONUCLEASE_III_2"/>
    <property type="match status" value="1"/>
</dbReference>
<dbReference type="GO" id="GO:0006298">
    <property type="term" value="P:mismatch repair"/>
    <property type="evidence" value="ECO:0007669"/>
    <property type="project" value="TreeGrafter"/>
</dbReference>
<dbReference type="OrthoDB" id="9802365at2"/>
<evidence type="ECO:0000256" key="9">
    <source>
        <dbReference type="ARBA" id="ARBA00022763"/>
    </source>
</evidence>
<evidence type="ECO:0000256" key="3">
    <source>
        <dbReference type="ARBA" id="ARBA00002933"/>
    </source>
</evidence>
<dbReference type="NCBIfam" id="TIGR01084">
    <property type="entry name" value="mutY"/>
    <property type="match status" value="1"/>
</dbReference>
<feature type="compositionally biased region" description="Basic residues" evidence="15">
    <location>
        <begin position="435"/>
        <end position="446"/>
    </location>
</feature>